<proteinExistence type="predicted"/>
<feature type="transmembrane region" description="Helical" evidence="1">
    <location>
        <begin position="6"/>
        <end position="25"/>
    </location>
</feature>
<organism evidence="2">
    <name type="scientific">Rhizophora mucronata</name>
    <name type="common">Asiatic mangrove</name>
    <dbReference type="NCBI Taxonomy" id="61149"/>
    <lineage>
        <taxon>Eukaryota</taxon>
        <taxon>Viridiplantae</taxon>
        <taxon>Streptophyta</taxon>
        <taxon>Embryophyta</taxon>
        <taxon>Tracheophyta</taxon>
        <taxon>Spermatophyta</taxon>
        <taxon>Magnoliopsida</taxon>
        <taxon>eudicotyledons</taxon>
        <taxon>Gunneridae</taxon>
        <taxon>Pentapetalae</taxon>
        <taxon>rosids</taxon>
        <taxon>fabids</taxon>
        <taxon>Malpighiales</taxon>
        <taxon>Rhizophoraceae</taxon>
        <taxon>Rhizophora</taxon>
    </lineage>
</organism>
<dbReference type="AlphaFoldDB" id="A0A2P2IYA2"/>
<evidence type="ECO:0000313" key="2">
    <source>
        <dbReference type="EMBL" id="MBW86194.1"/>
    </source>
</evidence>
<dbReference type="EMBL" id="GGEC01005711">
    <property type="protein sequence ID" value="MBW86194.1"/>
    <property type="molecule type" value="Transcribed_RNA"/>
</dbReference>
<evidence type="ECO:0000256" key="1">
    <source>
        <dbReference type="SAM" id="Phobius"/>
    </source>
</evidence>
<protein>
    <submittedName>
        <fullName evidence="2">Uncharacterized protein</fullName>
    </submittedName>
</protein>
<name>A0A2P2IYA2_RHIMU</name>
<accession>A0A2P2IYA2</accession>
<keyword evidence="1" id="KW-0472">Membrane</keyword>
<keyword evidence="1" id="KW-1133">Transmembrane helix</keyword>
<sequence length="29" mass="3501">MHSQSLLIFLSFLFSFLSFFFLFALKKLK</sequence>
<keyword evidence="1" id="KW-0812">Transmembrane</keyword>
<reference evidence="2" key="1">
    <citation type="submission" date="2018-02" db="EMBL/GenBank/DDBJ databases">
        <title>Rhizophora mucronata_Transcriptome.</title>
        <authorList>
            <person name="Meera S.P."/>
            <person name="Sreeshan A."/>
            <person name="Augustine A."/>
        </authorList>
    </citation>
    <scope>NUCLEOTIDE SEQUENCE</scope>
    <source>
        <tissue evidence="2">Leaf</tissue>
    </source>
</reference>